<dbReference type="PROSITE" id="PS00041">
    <property type="entry name" value="HTH_ARAC_FAMILY_1"/>
    <property type="match status" value="1"/>
</dbReference>
<evidence type="ECO:0000256" key="6">
    <source>
        <dbReference type="ARBA" id="ARBA00023125"/>
    </source>
</evidence>
<dbReference type="Pfam" id="PF00072">
    <property type="entry name" value="Response_reg"/>
    <property type="match status" value="1"/>
</dbReference>
<name>A0ABQ4N078_9BACL</name>
<keyword evidence="4" id="KW-0902">Two-component regulatory system</keyword>
<dbReference type="InterPro" id="IPR018062">
    <property type="entry name" value="HTH_AraC-typ_CS"/>
</dbReference>
<gene>
    <name evidence="11" type="ORF">PACILC2_01390</name>
</gene>
<evidence type="ECO:0000313" key="11">
    <source>
        <dbReference type="EMBL" id="GIQ61571.1"/>
    </source>
</evidence>
<keyword evidence="2" id="KW-0963">Cytoplasm</keyword>
<keyword evidence="7" id="KW-0804">Transcription</keyword>
<dbReference type="InterPro" id="IPR001789">
    <property type="entry name" value="Sig_transdc_resp-reg_receiver"/>
</dbReference>
<keyword evidence="5" id="KW-0805">Transcription regulation</keyword>
<comment type="caution">
    <text evidence="11">The sequence shown here is derived from an EMBL/GenBank/DDBJ whole genome shotgun (WGS) entry which is preliminary data.</text>
</comment>
<dbReference type="EMBL" id="BOVJ01000004">
    <property type="protein sequence ID" value="GIQ61571.1"/>
    <property type="molecule type" value="Genomic_DNA"/>
</dbReference>
<evidence type="ECO:0000256" key="3">
    <source>
        <dbReference type="ARBA" id="ARBA00022553"/>
    </source>
</evidence>
<evidence type="ECO:0000256" key="5">
    <source>
        <dbReference type="ARBA" id="ARBA00023015"/>
    </source>
</evidence>
<feature type="domain" description="Response regulatory" evidence="10">
    <location>
        <begin position="6"/>
        <end position="124"/>
    </location>
</feature>
<evidence type="ECO:0000256" key="8">
    <source>
        <dbReference type="PROSITE-ProRule" id="PRU00169"/>
    </source>
</evidence>
<dbReference type="SMART" id="SM00448">
    <property type="entry name" value="REC"/>
    <property type="match status" value="1"/>
</dbReference>
<accession>A0ABQ4N078</accession>
<dbReference type="PANTHER" id="PTHR42713:SF3">
    <property type="entry name" value="TRANSCRIPTIONAL REGULATORY PROTEIN HPTR"/>
    <property type="match status" value="1"/>
</dbReference>
<sequence length="513" mass="59684">MKERLHVIIVDDEPKIRRGIARMVEQSSPEWNVLNTFANGVEALNYIKSTVQRIDLLITDVKMPEMDGLKLIQELKAHQDIVPLVISGYDDFAYVRTALKQGVIDYILKPVDRQLFRAQLQEIQRKLQKKRYAEQIDYFKRCMAGMEKSAAPWLKEGGTFRLCCLSFDEPPQRMKRYTERYWNLLYYAVLNIVEEWVHQDDGGGQGGRGWVWQESHGHTWMLLQGIEEAERLADAVRASVNRYLKLTVTVSVGSEFADVTSLPDYRDEVLGQLFLRLIFGGNRVYSKEEMLMSPSSESSARLQQFGERLRVAIVHDEEAETVKLLQRCLDDLAQWREPGALEQAVQYFILQMMSVLSESDHKKARAWMLAELNDLHDHTSSFAELRKRLLNLALQASAFIRRKREQSERMPVNKAKAWIQAHLTEPLTIQSIAEQIPMNPTYFCEQFKLQTGETVHDYLTRQRMKAAAALLIRSELKMHEIAAEVGYKDVKYFSRQFRKYFGVLPSRYKELYE</sequence>
<dbReference type="Gene3D" id="1.10.10.60">
    <property type="entry name" value="Homeodomain-like"/>
    <property type="match status" value="2"/>
</dbReference>
<dbReference type="Gene3D" id="3.40.50.2300">
    <property type="match status" value="1"/>
</dbReference>
<dbReference type="PRINTS" id="PR00032">
    <property type="entry name" value="HTHARAC"/>
</dbReference>
<evidence type="ECO:0000259" key="9">
    <source>
        <dbReference type="PROSITE" id="PS01124"/>
    </source>
</evidence>
<evidence type="ECO:0000256" key="7">
    <source>
        <dbReference type="ARBA" id="ARBA00023163"/>
    </source>
</evidence>
<dbReference type="SUPFAM" id="SSF52172">
    <property type="entry name" value="CheY-like"/>
    <property type="match status" value="1"/>
</dbReference>
<dbReference type="PROSITE" id="PS01124">
    <property type="entry name" value="HTH_ARAC_FAMILY_2"/>
    <property type="match status" value="1"/>
</dbReference>
<feature type="domain" description="HTH araC/xylS-type" evidence="9">
    <location>
        <begin position="413"/>
        <end position="511"/>
    </location>
</feature>
<reference evidence="11 12" key="1">
    <citation type="submission" date="2021-04" db="EMBL/GenBank/DDBJ databases">
        <title>Draft genome sequence of Paenibacillus cisolokensis, LC2-13A.</title>
        <authorList>
            <person name="Uke A."/>
            <person name="Chhe C."/>
            <person name="Baramee S."/>
            <person name="Kosugi A."/>
        </authorList>
    </citation>
    <scope>NUCLEOTIDE SEQUENCE [LARGE SCALE GENOMIC DNA]</scope>
    <source>
        <strain evidence="11 12">LC2-13A</strain>
    </source>
</reference>
<dbReference type="InterPro" id="IPR009057">
    <property type="entry name" value="Homeodomain-like_sf"/>
</dbReference>
<dbReference type="CDD" id="cd17536">
    <property type="entry name" value="REC_YesN-like"/>
    <property type="match status" value="1"/>
</dbReference>
<evidence type="ECO:0000259" key="10">
    <source>
        <dbReference type="PROSITE" id="PS50110"/>
    </source>
</evidence>
<evidence type="ECO:0000256" key="2">
    <source>
        <dbReference type="ARBA" id="ARBA00022490"/>
    </source>
</evidence>
<dbReference type="RefSeq" id="WP_213526778.1">
    <property type="nucleotide sequence ID" value="NZ_BOVJ01000004.1"/>
</dbReference>
<dbReference type="PROSITE" id="PS50110">
    <property type="entry name" value="RESPONSE_REGULATORY"/>
    <property type="match status" value="1"/>
</dbReference>
<dbReference type="SMART" id="SM00342">
    <property type="entry name" value="HTH_ARAC"/>
    <property type="match status" value="1"/>
</dbReference>
<evidence type="ECO:0000256" key="4">
    <source>
        <dbReference type="ARBA" id="ARBA00023012"/>
    </source>
</evidence>
<evidence type="ECO:0000313" key="12">
    <source>
        <dbReference type="Proteomes" id="UP000680304"/>
    </source>
</evidence>
<dbReference type="InterPro" id="IPR051552">
    <property type="entry name" value="HptR"/>
</dbReference>
<dbReference type="InterPro" id="IPR020449">
    <property type="entry name" value="Tscrpt_reg_AraC-type_HTH"/>
</dbReference>
<evidence type="ECO:0000256" key="1">
    <source>
        <dbReference type="ARBA" id="ARBA00004496"/>
    </source>
</evidence>
<feature type="modified residue" description="4-aspartylphosphate" evidence="8">
    <location>
        <position position="60"/>
    </location>
</feature>
<dbReference type="InterPro" id="IPR018060">
    <property type="entry name" value="HTH_AraC"/>
</dbReference>
<keyword evidence="12" id="KW-1185">Reference proteome</keyword>
<dbReference type="SUPFAM" id="SSF46689">
    <property type="entry name" value="Homeodomain-like"/>
    <property type="match status" value="2"/>
</dbReference>
<dbReference type="Pfam" id="PF12833">
    <property type="entry name" value="HTH_18"/>
    <property type="match status" value="1"/>
</dbReference>
<comment type="subcellular location">
    <subcellularLocation>
        <location evidence="1">Cytoplasm</location>
    </subcellularLocation>
</comment>
<keyword evidence="6" id="KW-0238">DNA-binding</keyword>
<dbReference type="Proteomes" id="UP000680304">
    <property type="component" value="Unassembled WGS sequence"/>
</dbReference>
<proteinExistence type="predicted"/>
<dbReference type="PANTHER" id="PTHR42713">
    <property type="entry name" value="HISTIDINE KINASE-RELATED"/>
    <property type="match status" value="1"/>
</dbReference>
<evidence type="ECO:0008006" key="13">
    <source>
        <dbReference type="Google" id="ProtNLM"/>
    </source>
</evidence>
<organism evidence="11 12">
    <name type="scientific">Paenibacillus cisolokensis</name>
    <dbReference type="NCBI Taxonomy" id="1658519"/>
    <lineage>
        <taxon>Bacteria</taxon>
        <taxon>Bacillati</taxon>
        <taxon>Bacillota</taxon>
        <taxon>Bacilli</taxon>
        <taxon>Bacillales</taxon>
        <taxon>Paenibacillaceae</taxon>
        <taxon>Paenibacillus</taxon>
    </lineage>
</organism>
<keyword evidence="3 8" id="KW-0597">Phosphoprotein</keyword>
<protein>
    <recommendedName>
        <fullName evidence="13">AraC family transcriptional regulator</fullName>
    </recommendedName>
</protein>
<dbReference type="InterPro" id="IPR011006">
    <property type="entry name" value="CheY-like_superfamily"/>
</dbReference>